<dbReference type="PROSITE" id="PS01359">
    <property type="entry name" value="ZF_PHD_1"/>
    <property type="match status" value="1"/>
</dbReference>
<gene>
    <name evidence="7" type="ORF">MGAL_10B029957</name>
</gene>
<dbReference type="CDD" id="cd00590">
    <property type="entry name" value="RRM_SF"/>
    <property type="match status" value="1"/>
</dbReference>
<keyword evidence="3" id="KW-0862">Zinc</keyword>
<dbReference type="CDD" id="cd15517">
    <property type="entry name" value="PHD_TCF19_like"/>
    <property type="match status" value="1"/>
</dbReference>
<dbReference type="GO" id="GO:0003676">
    <property type="term" value="F:nucleic acid binding"/>
    <property type="evidence" value="ECO:0007669"/>
    <property type="project" value="InterPro"/>
</dbReference>
<dbReference type="InterPro" id="IPR005135">
    <property type="entry name" value="Endo/exonuclease/phosphatase"/>
</dbReference>
<dbReference type="Pfam" id="PF14529">
    <property type="entry name" value="Exo_endo_phos_2"/>
    <property type="match status" value="1"/>
</dbReference>
<organism evidence="7 8">
    <name type="scientific">Mytilus galloprovincialis</name>
    <name type="common">Mediterranean mussel</name>
    <dbReference type="NCBI Taxonomy" id="29158"/>
    <lineage>
        <taxon>Eukaryota</taxon>
        <taxon>Metazoa</taxon>
        <taxon>Spiralia</taxon>
        <taxon>Lophotrochozoa</taxon>
        <taxon>Mollusca</taxon>
        <taxon>Bivalvia</taxon>
        <taxon>Autobranchia</taxon>
        <taxon>Pteriomorphia</taxon>
        <taxon>Mytilida</taxon>
        <taxon>Mytiloidea</taxon>
        <taxon>Mytilidae</taxon>
        <taxon>Mytilinae</taxon>
        <taxon>Mytilus</taxon>
    </lineage>
</organism>
<dbReference type="GO" id="GO:0008270">
    <property type="term" value="F:zinc ion binding"/>
    <property type="evidence" value="ECO:0007669"/>
    <property type="project" value="UniProtKB-KW"/>
</dbReference>
<sequence length="594" mass="68769">MMLRRSKRNRKVRDNYSPTECKQVKDTHNTSPPSKTSLKNILNESSEDEYEPKTYEICIRCGEKETNQNKNWIECDTCQAWWHSKCACISEKDAIKHVKYTKYNIKFVCAFCVITQQKIVNRSKKFINNLAANPAIQKIVFTESKQETIIKAVCLEGKKDHKEKQNIIIVDNIDDPKNFANSKEIRKEIAKHPIFEEKIKYAYSLPRGGIALHLTENHKVDSNNIDHLIPTNLFGNTSKIHIPNYINQNQQLTGFLRNIPLNCNVLELREKFESKSNIKISDKHQLRYWDTKICMPIAKIKFKSEGDLQKAINLGLFKLVDGKKEFFVERKRVNKITPKSNVHFPEDAITVDKRIVQRNIVSKALNVQIAQEIINLHHQSVQNFSNVLTITELISQTKYKMKILFINAQSFKTAFGLHDIVEKYNIEILCVNETFEKPNSPIHFKDWKVYSSPRKDKTGGGSAIFIKPTLNFVTIRKPEYELDSIEMVCIEVKDRSNKTFNIWVPYVPPEKPKLMEELCNVVKKEKLKNLILLGDLNAKSMEWNNPKENSHGKLLENCMTTSNLICTNDGQYTRRNSSSVIDIVLVSQEIYNSV</sequence>
<feature type="domain" description="PHD-type" evidence="6">
    <location>
        <begin position="55"/>
        <end position="115"/>
    </location>
</feature>
<evidence type="ECO:0000256" key="2">
    <source>
        <dbReference type="ARBA" id="ARBA00022771"/>
    </source>
</evidence>
<dbReference type="PROSITE" id="PS50016">
    <property type="entry name" value="ZF_PHD_2"/>
    <property type="match status" value="1"/>
</dbReference>
<dbReference type="AlphaFoldDB" id="A0A8B6FMH6"/>
<dbReference type="InterPro" id="IPR001965">
    <property type="entry name" value="Znf_PHD"/>
</dbReference>
<dbReference type="SUPFAM" id="SSF54928">
    <property type="entry name" value="RNA-binding domain, RBD"/>
    <property type="match status" value="1"/>
</dbReference>
<evidence type="ECO:0000313" key="8">
    <source>
        <dbReference type="Proteomes" id="UP000596742"/>
    </source>
</evidence>
<proteinExistence type="predicted"/>
<dbReference type="PANTHER" id="PTHR33273:SF4">
    <property type="entry name" value="ENDONUCLEASE_EXONUCLEASE_PHOSPHATASE DOMAIN-CONTAINING PROTEIN"/>
    <property type="match status" value="1"/>
</dbReference>
<evidence type="ECO:0000256" key="3">
    <source>
        <dbReference type="ARBA" id="ARBA00022833"/>
    </source>
</evidence>
<reference evidence="7" key="1">
    <citation type="submission" date="2018-11" db="EMBL/GenBank/DDBJ databases">
        <authorList>
            <person name="Alioto T."/>
            <person name="Alioto T."/>
        </authorList>
    </citation>
    <scope>NUCLEOTIDE SEQUENCE</scope>
</reference>
<dbReference type="InterPro" id="IPR036691">
    <property type="entry name" value="Endo/exonu/phosph_ase_sf"/>
</dbReference>
<feature type="compositionally biased region" description="Basic residues" evidence="5">
    <location>
        <begin position="1"/>
        <end position="11"/>
    </location>
</feature>
<dbReference type="InterPro" id="IPR035979">
    <property type="entry name" value="RBD_domain_sf"/>
</dbReference>
<dbReference type="InterPro" id="IPR011011">
    <property type="entry name" value="Znf_FYVE_PHD"/>
</dbReference>
<dbReference type="GO" id="GO:0003824">
    <property type="term" value="F:catalytic activity"/>
    <property type="evidence" value="ECO:0007669"/>
    <property type="project" value="InterPro"/>
</dbReference>
<dbReference type="SUPFAM" id="SSF57903">
    <property type="entry name" value="FYVE/PHD zinc finger"/>
    <property type="match status" value="1"/>
</dbReference>
<evidence type="ECO:0000256" key="1">
    <source>
        <dbReference type="ARBA" id="ARBA00022723"/>
    </source>
</evidence>
<evidence type="ECO:0000313" key="7">
    <source>
        <dbReference type="EMBL" id="VDI50932.1"/>
    </source>
</evidence>
<dbReference type="OrthoDB" id="6066315at2759"/>
<dbReference type="Proteomes" id="UP000596742">
    <property type="component" value="Unassembled WGS sequence"/>
</dbReference>
<keyword evidence="1" id="KW-0479">Metal-binding</keyword>
<feature type="compositionally biased region" description="Polar residues" evidence="5">
    <location>
        <begin position="29"/>
        <end position="38"/>
    </location>
</feature>
<dbReference type="SUPFAM" id="SSF56219">
    <property type="entry name" value="DNase I-like"/>
    <property type="match status" value="1"/>
</dbReference>
<evidence type="ECO:0000259" key="6">
    <source>
        <dbReference type="PROSITE" id="PS50016"/>
    </source>
</evidence>
<evidence type="ECO:0000256" key="4">
    <source>
        <dbReference type="PROSITE-ProRule" id="PRU00146"/>
    </source>
</evidence>
<keyword evidence="8" id="KW-1185">Reference proteome</keyword>
<dbReference type="SMART" id="SM00249">
    <property type="entry name" value="PHD"/>
    <property type="match status" value="1"/>
</dbReference>
<comment type="caution">
    <text evidence="7">The sequence shown here is derived from an EMBL/GenBank/DDBJ whole genome shotgun (WGS) entry which is preliminary data.</text>
</comment>
<dbReference type="Gene3D" id="3.30.40.10">
    <property type="entry name" value="Zinc/RING finger domain, C3HC4 (zinc finger)"/>
    <property type="match status" value="1"/>
</dbReference>
<name>A0A8B6FMH6_MYTGA</name>
<accession>A0A8B6FMH6</accession>
<dbReference type="PANTHER" id="PTHR33273">
    <property type="entry name" value="DOMAIN-CONTAINING PROTEIN, PUTATIVE-RELATED"/>
    <property type="match status" value="1"/>
</dbReference>
<dbReference type="InterPro" id="IPR019787">
    <property type="entry name" value="Znf_PHD-finger"/>
</dbReference>
<protein>
    <recommendedName>
        <fullName evidence="6">PHD-type domain-containing protein</fullName>
    </recommendedName>
</protein>
<dbReference type="EMBL" id="UYJE01007002">
    <property type="protein sequence ID" value="VDI50932.1"/>
    <property type="molecule type" value="Genomic_DNA"/>
</dbReference>
<dbReference type="InterPro" id="IPR013083">
    <property type="entry name" value="Znf_RING/FYVE/PHD"/>
</dbReference>
<dbReference type="Gene3D" id="3.60.10.10">
    <property type="entry name" value="Endonuclease/exonuclease/phosphatase"/>
    <property type="match status" value="1"/>
</dbReference>
<dbReference type="InterPro" id="IPR019786">
    <property type="entry name" value="Zinc_finger_PHD-type_CS"/>
</dbReference>
<feature type="region of interest" description="Disordered" evidence="5">
    <location>
        <begin position="1"/>
        <end position="38"/>
    </location>
</feature>
<keyword evidence="2 4" id="KW-0863">Zinc-finger</keyword>
<evidence type="ECO:0000256" key="5">
    <source>
        <dbReference type="SAM" id="MobiDB-lite"/>
    </source>
</evidence>